<evidence type="ECO:0000313" key="2">
    <source>
        <dbReference type="Proteomes" id="UP000571084"/>
    </source>
</evidence>
<keyword evidence="2" id="KW-1185">Reference proteome</keyword>
<evidence type="ECO:0000313" key="1">
    <source>
        <dbReference type="EMBL" id="MBB5201978.1"/>
    </source>
</evidence>
<comment type="caution">
    <text evidence="1">The sequence shown here is derived from an EMBL/GenBank/DDBJ whole genome shotgun (WGS) entry which is preliminary data.</text>
</comment>
<gene>
    <name evidence="1" type="ORF">HNR39_003840</name>
</gene>
<protein>
    <submittedName>
        <fullName evidence="1">Uncharacterized protein</fullName>
    </submittedName>
</protein>
<name>A0A840RY03_9BURK</name>
<accession>A0A840RY03</accession>
<sequence length="29" mass="3065">MQTCTTFSTGAVRQPGTRNTNVIAGILII</sequence>
<dbReference type="Proteomes" id="UP000571084">
    <property type="component" value="Unassembled WGS sequence"/>
</dbReference>
<dbReference type="AlphaFoldDB" id="A0A840RY03"/>
<dbReference type="EMBL" id="JACHHQ010000009">
    <property type="protein sequence ID" value="MBB5201978.1"/>
    <property type="molecule type" value="Genomic_DNA"/>
</dbReference>
<proteinExistence type="predicted"/>
<organism evidence="1 2">
    <name type="scientific">Glaciimonas immobilis</name>
    <dbReference type="NCBI Taxonomy" id="728004"/>
    <lineage>
        <taxon>Bacteria</taxon>
        <taxon>Pseudomonadati</taxon>
        <taxon>Pseudomonadota</taxon>
        <taxon>Betaproteobacteria</taxon>
        <taxon>Burkholderiales</taxon>
        <taxon>Oxalobacteraceae</taxon>
        <taxon>Glaciimonas</taxon>
    </lineage>
</organism>
<reference evidence="1 2" key="1">
    <citation type="submission" date="2020-08" db="EMBL/GenBank/DDBJ databases">
        <title>Genomic Encyclopedia of Type Strains, Phase IV (KMG-IV): sequencing the most valuable type-strain genomes for metagenomic binning, comparative biology and taxonomic classification.</title>
        <authorList>
            <person name="Goeker M."/>
        </authorList>
    </citation>
    <scope>NUCLEOTIDE SEQUENCE [LARGE SCALE GENOMIC DNA]</scope>
    <source>
        <strain evidence="1 2">DSM 23240</strain>
    </source>
</reference>